<reference evidence="2 3" key="1">
    <citation type="journal article" date="2019" name="PLoS Biol.">
        <title>Sex chromosomes control vertical transmission of feminizing Wolbachia symbionts in an isopod.</title>
        <authorList>
            <person name="Becking T."/>
            <person name="Chebbi M.A."/>
            <person name="Giraud I."/>
            <person name="Moumen B."/>
            <person name="Laverre T."/>
            <person name="Caubet Y."/>
            <person name="Peccoud J."/>
            <person name="Gilbert C."/>
            <person name="Cordaux R."/>
        </authorList>
    </citation>
    <scope>NUCLEOTIDE SEQUENCE [LARGE SCALE GENOMIC DNA]</scope>
    <source>
        <strain evidence="2">ANa2</strain>
        <tissue evidence="2">Whole body excluding digestive tract and cuticle</tissue>
    </source>
</reference>
<feature type="region of interest" description="Disordered" evidence="1">
    <location>
        <begin position="42"/>
        <end position="62"/>
    </location>
</feature>
<name>A0A5N5T2Q8_9CRUS</name>
<dbReference type="Proteomes" id="UP000326759">
    <property type="component" value="Unassembled WGS sequence"/>
</dbReference>
<evidence type="ECO:0000313" key="2">
    <source>
        <dbReference type="EMBL" id="KAB7499230.1"/>
    </source>
</evidence>
<evidence type="ECO:0000313" key="3">
    <source>
        <dbReference type="Proteomes" id="UP000326759"/>
    </source>
</evidence>
<evidence type="ECO:0000256" key="1">
    <source>
        <dbReference type="SAM" id="MobiDB-lite"/>
    </source>
</evidence>
<sequence length="93" mass="11227">DKFDNYYYFFYRDRRKPRKTKRKCLIIRRRIIEREIRLGKQDSEDPIPFSPESSLSPSQRIESFSSPEAESAALFNRLTYTPQDLIDPVFKFN</sequence>
<organism evidence="2 3">
    <name type="scientific">Armadillidium nasatum</name>
    <dbReference type="NCBI Taxonomy" id="96803"/>
    <lineage>
        <taxon>Eukaryota</taxon>
        <taxon>Metazoa</taxon>
        <taxon>Ecdysozoa</taxon>
        <taxon>Arthropoda</taxon>
        <taxon>Crustacea</taxon>
        <taxon>Multicrustacea</taxon>
        <taxon>Malacostraca</taxon>
        <taxon>Eumalacostraca</taxon>
        <taxon>Peracarida</taxon>
        <taxon>Isopoda</taxon>
        <taxon>Oniscidea</taxon>
        <taxon>Crinocheta</taxon>
        <taxon>Armadillidiidae</taxon>
        <taxon>Armadillidium</taxon>
    </lineage>
</organism>
<comment type="caution">
    <text evidence="2">The sequence shown here is derived from an EMBL/GenBank/DDBJ whole genome shotgun (WGS) entry which is preliminary data.</text>
</comment>
<dbReference type="AlphaFoldDB" id="A0A5N5T2Q8"/>
<gene>
    <name evidence="2" type="ORF">Anas_01138</name>
</gene>
<accession>A0A5N5T2Q8</accession>
<proteinExistence type="predicted"/>
<feature type="compositionally biased region" description="Polar residues" evidence="1">
    <location>
        <begin position="51"/>
        <end position="61"/>
    </location>
</feature>
<feature type="non-terminal residue" evidence="2">
    <location>
        <position position="1"/>
    </location>
</feature>
<protein>
    <submittedName>
        <fullName evidence="2">Uncharacterized protein</fullName>
    </submittedName>
</protein>
<keyword evidence="3" id="KW-1185">Reference proteome</keyword>
<dbReference type="EMBL" id="SEYY01018550">
    <property type="protein sequence ID" value="KAB7499230.1"/>
    <property type="molecule type" value="Genomic_DNA"/>
</dbReference>